<proteinExistence type="predicted"/>
<name>A0ABD3E905_9LAMI</name>
<feature type="region of interest" description="Disordered" evidence="1">
    <location>
        <begin position="22"/>
        <end position="44"/>
    </location>
</feature>
<keyword evidence="3" id="KW-1185">Reference proteome</keyword>
<dbReference type="AlphaFoldDB" id="A0ABD3E905"/>
<reference evidence="3" key="1">
    <citation type="journal article" date="2024" name="IScience">
        <title>Strigolactones Initiate the Formation of Haustorium-like Structures in Castilleja.</title>
        <authorList>
            <person name="Buerger M."/>
            <person name="Peterson D."/>
            <person name="Chory J."/>
        </authorList>
    </citation>
    <scope>NUCLEOTIDE SEQUENCE [LARGE SCALE GENOMIC DNA]</scope>
</reference>
<feature type="compositionally biased region" description="Low complexity" evidence="1">
    <location>
        <begin position="22"/>
        <end position="39"/>
    </location>
</feature>
<sequence length="84" mass="9287">MGEMVVVRGDRRILSLVVVLPPSHTSNHPTSPTTPAATPQPRPIRRLPAAPIYSPILKELVLEVRPVFNWQKGKAVEFLLKSLA</sequence>
<organism evidence="2 3">
    <name type="scientific">Castilleja foliolosa</name>
    <dbReference type="NCBI Taxonomy" id="1961234"/>
    <lineage>
        <taxon>Eukaryota</taxon>
        <taxon>Viridiplantae</taxon>
        <taxon>Streptophyta</taxon>
        <taxon>Embryophyta</taxon>
        <taxon>Tracheophyta</taxon>
        <taxon>Spermatophyta</taxon>
        <taxon>Magnoliopsida</taxon>
        <taxon>eudicotyledons</taxon>
        <taxon>Gunneridae</taxon>
        <taxon>Pentapetalae</taxon>
        <taxon>asterids</taxon>
        <taxon>lamiids</taxon>
        <taxon>Lamiales</taxon>
        <taxon>Orobanchaceae</taxon>
        <taxon>Pedicularideae</taxon>
        <taxon>Castillejinae</taxon>
        <taxon>Castilleja</taxon>
    </lineage>
</organism>
<evidence type="ECO:0000313" key="2">
    <source>
        <dbReference type="EMBL" id="KAL3649564.1"/>
    </source>
</evidence>
<dbReference type="EMBL" id="JAVIJP010000007">
    <property type="protein sequence ID" value="KAL3649564.1"/>
    <property type="molecule type" value="Genomic_DNA"/>
</dbReference>
<evidence type="ECO:0000313" key="3">
    <source>
        <dbReference type="Proteomes" id="UP001632038"/>
    </source>
</evidence>
<dbReference type="Proteomes" id="UP001632038">
    <property type="component" value="Unassembled WGS sequence"/>
</dbReference>
<gene>
    <name evidence="2" type="ORF">CASFOL_005967</name>
</gene>
<evidence type="ECO:0000256" key="1">
    <source>
        <dbReference type="SAM" id="MobiDB-lite"/>
    </source>
</evidence>
<accession>A0ABD3E905</accession>
<protein>
    <submittedName>
        <fullName evidence="2">Uncharacterized protein</fullName>
    </submittedName>
</protein>
<comment type="caution">
    <text evidence="2">The sequence shown here is derived from an EMBL/GenBank/DDBJ whole genome shotgun (WGS) entry which is preliminary data.</text>
</comment>